<protein>
    <submittedName>
        <fullName evidence="1">Uncharacterized protein</fullName>
    </submittedName>
</protein>
<gene>
    <name evidence="1" type="ORF">NM688_g8675</name>
</gene>
<proteinExistence type="predicted"/>
<dbReference type="EMBL" id="JANHOG010002406">
    <property type="protein sequence ID" value="KAJ3523750.1"/>
    <property type="molecule type" value="Genomic_DNA"/>
</dbReference>
<evidence type="ECO:0000313" key="1">
    <source>
        <dbReference type="EMBL" id="KAJ3523750.1"/>
    </source>
</evidence>
<keyword evidence="2" id="KW-1185">Reference proteome</keyword>
<reference evidence="1" key="1">
    <citation type="submission" date="2022-07" db="EMBL/GenBank/DDBJ databases">
        <title>Genome Sequence of Phlebia brevispora.</title>
        <authorList>
            <person name="Buettner E."/>
        </authorList>
    </citation>
    <scope>NUCLEOTIDE SEQUENCE</scope>
    <source>
        <strain evidence="1">MPL23</strain>
    </source>
</reference>
<dbReference type="Proteomes" id="UP001148662">
    <property type="component" value="Unassembled WGS sequence"/>
</dbReference>
<comment type="caution">
    <text evidence="1">The sequence shown here is derived from an EMBL/GenBank/DDBJ whole genome shotgun (WGS) entry which is preliminary data.</text>
</comment>
<organism evidence="1 2">
    <name type="scientific">Phlebia brevispora</name>
    <dbReference type="NCBI Taxonomy" id="194682"/>
    <lineage>
        <taxon>Eukaryota</taxon>
        <taxon>Fungi</taxon>
        <taxon>Dikarya</taxon>
        <taxon>Basidiomycota</taxon>
        <taxon>Agaricomycotina</taxon>
        <taxon>Agaricomycetes</taxon>
        <taxon>Polyporales</taxon>
        <taxon>Meruliaceae</taxon>
        <taxon>Phlebia</taxon>
    </lineage>
</organism>
<evidence type="ECO:0000313" key="2">
    <source>
        <dbReference type="Proteomes" id="UP001148662"/>
    </source>
</evidence>
<sequence length="131" mass="14190">MGMMFSLAQGGKVIWFGKPGARQSLIHADDLADMYLRAAEKAPLVAGVIFDAANDFSENVDEILAKLVEITGADGYQYVEPTNAYETACTASAILRPYLARTLLGWQPKKPGAVDNLKVYYDAWKASVGSV</sequence>
<name>A0ACC1RQW6_9APHY</name>
<accession>A0ACC1RQW6</accession>